<keyword evidence="2" id="KW-1185">Reference proteome</keyword>
<accession>A0A4Y8KSV2</accession>
<evidence type="ECO:0000313" key="2">
    <source>
        <dbReference type="Proteomes" id="UP000298218"/>
    </source>
</evidence>
<sequence>MTNVDEYRRLRDDMPESLAITRKLLDTLLLAPDAGTKVDLEYFAVAMISSTLALEKRLVALETAR</sequence>
<evidence type="ECO:0000313" key="1">
    <source>
        <dbReference type="EMBL" id="TFD82152.1"/>
    </source>
</evidence>
<gene>
    <name evidence="1" type="ORF">E3T53_01030</name>
</gene>
<dbReference type="AlphaFoldDB" id="A0A4Y8KSV2"/>
<reference evidence="1 2" key="1">
    <citation type="submission" date="2019-03" db="EMBL/GenBank/DDBJ databases">
        <title>Genomics of glacier-inhabiting Cryobacterium strains.</title>
        <authorList>
            <person name="Liu Q."/>
            <person name="Xin Y.-H."/>
        </authorList>
    </citation>
    <scope>NUCLEOTIDE SEQUENCE [LARGE SCALE GENOMIC DNA]</scope>
    <source>
        <strain evidence="1 2">CGMCC 1.4292</strain>
    </source>
</reference>
<dbReference type="Proteomes" id="UP000298218">
    <property type="component" value="Unassembled WGS sequence"/>
</dbReference>
<proteinExistence type="predicted"/>
<organism evidence="1 2">
    <name type="scientific">Cryobacterium psychrophilum</name>
    <dbReference type="NCBI Taxonomy" id="41988"/>
    <lineage>
        <taxon>Bacteria</taxon>
        <taxon>Bacillati</taxon>
        <taxon>Actinomycetota</taxon>
        <taxon>Actinomycetes</taxon>
        <taxon>Micrococcales</taxon>
        <taxon>Microbacteriaceae</taxon>
        <taxon>Cryobacterium</taxon>
    </lineage>
</organism>
<protein>
    <submittedName>
        <fullName evidence="1">Uncharacterized protein</fullName>
    </submittedName>
</protein>
<dbReference type="EMBL" id="SOHQ01000002">
    <property type="protein sequence ID" value="TFD82152.1"/>
    <property type="molecule type" value="Genomic_DNA"/>
</dbReference>
<dbReference type="RefSeq" id="WP_134174956.1">
    <property type="nucleotide sequence ID" value="NZ_SODI01000001.1"/>
</dbReference>
<name>A0A4Y8KSV2_9MICO</name>
<comment type="caution">
    <text evidence="1">The sequence shown here is derived from an EMBL/GenBank/DDBJ whole genome shotgun (WGS) entry which is preliminary data.</text>
</comment>